<name>A0A815I5T2_ADIRI</name>
<dbReference type="PROSITE" id="PS50068">
    <property type="entry name" value="LDLRA_2"/>
    <property type="match status" value="2"/>
</dbReference>
<accession>A0A815I5T2</accession>
<dbReference type="Proteomes" id="UP000663852">
    <property type="component" value="Unassembled WGS sequence"/>
</dbReference>
<evidence type="ECO:0000256" key="4">
    <source>
        <dbReference type="ARBA" id="ARBA00022989"/>
    </source>
</evidence>
<keyword evidence="2 9" id="KW-0812">Transmembrane</keyword>
<feature type="signal peptide" evidence="10">
    <location>
        <begin position="1"/>
        <end position="22"/>
    </location>
</feature>
<comment type="caution">
    <text evidence="14">The sequence shown here is derived from an EMBL/GenBank/DDBJ whole genome shotgun (WGS) entry which is preliminary data.</text>
</comment>
<comment type="subcellular location">
    <subcellularLocation>
        <location evidence="1">Membrane</location>
        <topology evidence="1">Single-pass membrane protein</topology>
    </subcellularLocation>
</comment>
<dbReference type="PRINTS" id="PR00261">
    <property type="entry name" value="LDLRECEPTOR"/>
</dbReference>
<feature type="disulfide bond" evidence="7">
    <location>
        <begin position="906"/>
        <end position="915"/>
    </location>
</feature>
<feature type="domain" description="G-protein coupled receptors family 1 profile" evidence="12">
    <location>
        <begin position="1252"/>
        <end position="1514"/>
    </location>
</feature>
<feature type="disulfide bond" evidence="8">
    <location>
        <begin position="216"/>
        <end position="228"/>
    </location>
</feature>
<evidence type="ECO:0000256" key="7">
    <source>
        <dbReference type="PROSITE-ProRule" id="PRU00076"/>
    </source>
</evidence>
<keyword evidence="4 9" id="KW-1133">Transmembrane helix</keyword>
<dbReference type="InterPro" id="IPR017452">
    <property type="entry name" value="GPCR_Rhodpsn_7TM"/>
</dbReference>
<reference evidence="14" key="1">
    <citation type="submission" date="2021-02" db="EMBL/GenBank/DDBJ databases">
        <authorList>
            <person name="Nowell W R."/>
        </authorList>
    </citation>
    <scope>NUCLEOTIDE SEQUENCE</scope>
</reference>
<feature type="domain" description="EGF-like" evidence="11">
    <location>
        <begin position="954"/>
        <end position="997"/>
    </location>
</feature>
<evidence type="ECO:0000256" key="2">
    <source>
        <dbReference type="ARBA" id="ARBA00022692"/>
    </source>
</evidence>
<dbReference type="SMART" id="SM00181">
    <property type="entry name" value="EGF"/>
    <property type="match status" value="3"/>
</dbReference>
<dbReference type="EMBL" id="CAJNOR010000689">
    <property type="protein sequence ID" value="CAF0982244.1"/>
    <property type="molecule type" value="Genomic_DNA"/>
</dbReference>
<gene>
    <name evidence="14" type="ORF">EDS130_LOCUS33976</name>
    <name evidence="13" type="ORF">XAT740_LOCUS12245</name>
</gene>
<dbReference type="PROSITE" id="PS50262">
    <property type="entry name" value="G_PROTEIN_RECEP_F1_2"/>
    <property type="match status" value="1"/>
</dbReference>
<evidence type="ECO:0000256" key="3">
    <source>
        <dbReference type="ARBA" id="ARBA00022737"/>
    </source>
</evidence>
<dbReference type="OrthoDB" id="9411915at2759"/>
<feature type="transmembrane region" description="Helical" evidence="9">
    <location>
        <begin position="1238"/>
        <end position="1261"/>
    </location>
</feature>
<evidence type="ECO:0000256" key="5">
    <source>
        <dbReference type="ARBA" id="ARBA00023136"/>
    </source>
</evidence>
<feature type="transmembrane region" description="Helical" evidence="9">
    <location>
        <begin position="1415"/>
        <end position="1433"/>
    </location>
</feature>
<feature type="transmembrane region" description="Helical" evidence="9">
    <location>
        <begin position="1273"/>
        <end position="1295"/>
    </location>
</feature>
<dbReference type="PROSITE" id="PS01186">
    <property type="entry name" value="EGF_2"/>
    <property type="match status" value="1"/>
</dbReference>
<keyword evidence="7" id="KW-0245">EGF-like domain</keyword>
<sequence length="1544" mass="180108">MIIHLKYILYLTFLHCVPSVSQRNLYFSAEVNIDSFDEIGLRYNCLRFNANVKRRSVSRDILSWCMSESSVKFSDQIQDKYSPNRFSFNDLAKKNISSAELYQWSVPIDTIEEYQDYLKSNDVSLKEKLVYKCTLPRFGSMCQYSLYYYNRRYKAIYELISSWHEQIDMTCYTHLKCNRGNAPACLDWSEICDGIVHCLDGPFDEEHCWQLELIECEDNEFKCHNGQCIPNDFVQDMTRIPDCLDESDEKLSTSASTEHSLYDEDDPPFGWEDVRCGRSFLTSSCNPERANQLIKSIFSIKDTSISDECWFALQCLIGIQNQAFDWITLDIIVEQCLPTMRNECPSIINIPNVPIFFGHVYTFYKRNDLLHDGIHVLPYLCSNKSFHDGSLQLAPDMSSNDTKCFIPPPPTAFIDLGGLVQDFRYEYFMNDIFAQIQNIHPIINFPLHQCNTSNFYQCRNSSKCISFHRLNDGKSDCIYNDDEGDYREDPDDSYQNYTRRTISFQTMCDGFEELYPLEIDNENHTDETECQLWECNNIYTRCDGIWNCRNGKDEIGCGMSSTIYNCSLDTTICVTLDTVEFSCLSIQKISDGHVDCLGGTDEIELCREQSTSKFYCMNTNPPKCVFSGQLCNRDKDCPYGDDEFFCQRTRSSPGFFLDCEKTDFGSERDIEKFFCYSSMYIFKKPSKYFKIDGFDQSWKEEIIKNETIQYDFSHDYSSSILQFDQARCNRGADLHVWLNQSSNSYINTCLCPPSHYGNQCQYQNQRISLALRFYVSSDSWKTPLAILVLLIDDTNQRTIHSYEQLTYLSVRDCKIKFDFHLFYSTRPKDSQRNYSIHIDIYEKSSQKYRTSFLYPVKFSFLPVHRLAFIVNIPSSDHSQQHICSNNPCQHGKCQKYFNDEATFCQCDQNWSGKYCQIHHNCSCSSNSLCIGMLSDNRSICLCKENQFGSRCYLRHQTCDHFPCQNNGSCISNDDYMLSDTNKYFCICSKGFSGDRCQIIDNQLDFIFNNDIQLTQSVFIHFIRITPYDEFKLEIPPKSPHRSTALQTISQSTNSVRIYWSQPFHLIFIETLNKIFYLAFLQSNYTHSTKIIQRIDSSHRCLSINQLVNETFSQLHLLRRMKSYHFVCQKYSPSLLCFRDDIHLCLCYNYTGKRLANCFNFDYNKKFDCSGQSACKNGGLCFQDSPDCPKRFICSCHSCYYGLQCQFSTSEFGLSLDAILAYHIIPNVNLSYQPIIVKISFSLTIVFFIIGMINGFLSLITFQNPSVREIGCGIYLFGSSVTTLFTMIMFALKYFIYLSIQMLFLSNQSFLKVQCFSIDFLVRIGLNMDQWLNACVALERAITVVQGAQFNKKKSKELAKKVIPTLLIFIILTSIHDPIYRRLTEEENETDDTKRIWCITNYSSKLQTYNRIVNTFHFFVPFFINCISSITLIVKKSHQQLHLHGRKQPYTDILRQQLREHQRLLIGPVVLVLLALPRLILTYLSKCMSSQRDSLLFLFGYFISFITVMITFLIFVIPSEFYRKEYKKSMTQYQERIRKHIHRAF</sequence>
<dbReference type="InterPro" id="IPR050685">
    <property type="entry name" value="LDLR"/>
</dbReference>
<keyword evidence="5 9" id="KW-0472">Membrane</keyword>
<dbReference type="GO" id="GO:0005886">
    <property type="term" value="C:plasma membrane"/>
    <property type="evidence" value="ECO:0007669"/>
    <property type="project" value="TreeGrafter"/>
</dbReference>
<dbReference type="CDD" id="cd00112">
    <property type="entry name" value="LDLa"/>
    <property type="match status" value="1"/>
</dbReference>
<dbReference type="PROSITE" id="PS50026">
    <property type="entry name" value="EGF_3"/>
    <property type="match status" value="2"/>
</dbReference>
<dbReference type="SUPFAM" id="SSF57196">
    <property type="entry name" value="EGF/Laminin"/>
    <property type="match status" value="2"/>
</dbReference>
<feature type="domain" description="EGF-like" evidence="11">
    <location>
        <begin position="879"/>
        <end position="916"/>
    </location>
</feature>
<dbReference type="Gene3D" id="2.10.25.10">
    <property type="entry name" value="Laminin"/>
    <property type="match status" value="1"/>
</dbReference>
<feature type="disulfide bond" evidence="8">
    <location>
        <begin position="631"/>
        <end position="646"/>
    </location>
</feature>
<evidence type="ECO:0000313" key="15">
    <source>
        <dbReference type="Proteomes" id="UP000663828"/>
    </source>
</evidence>
<feature type="disulfide bond" evidence="7">
    <location>
        <begin position="987"/>
        <end position="996"/>
    </location>
</feature>
<evidence type="ECO:0000313" key="13">
    <source>
        <dbReference type="EMBL" id="CAF0982244.1"/>
    </source>
</evidence>
<comment type="caution">
    <text evidence="7">Lacks conserved residue(s) required for the propagation of feature annotation.</text>
</comment>
<dbReference type="Pfam" id="PF00001">
    <property type="entry name" value="7tm_1"/>
    <property type="match status" value="1"/>
</dbReference>
<dbReference type="SMART" id="SM00192">
    <property type="entry name" value="LDLa"/>
    <property type="match status" value="6"/>
</dbReference>
<dbReference type="SUPFAM" id="SSF81321">
    <property type="entry name" value="Family A G protein-coupled receptor-like"/>
    <property type="match status" value="1"/>
</dbReference>
<organism evidence="14 16">
    <name type="scientific">Adineta ricciae</name>
    <name type="common">Rotifer</name>
    <dbReference type="NCBI Taxonomy" id="249248"/>
    <lineage>
        <taxon>Eukaryota</taxon>
        <taxon>Metazoa</taxon>
        <taxon>Spiralia</taxon>
        <taxon>Gnathifera</taxon>
        <taxon>Rotifera</taxon>
        <taxon>Eurotatoria</taxon>
        <taxon>Bdelloidea</taxon>
        <taxon>Adinetida</taxon>
        <taxon>Adinetidae</taxon>
        <taxon>Adineta</taxon>
    </lineage>
</organism>
<dbReference type="InterPro" id="IPR036055">
    <property type="entry name" value="LDL_receptor-like_sf"/>
</dbReference>
<keyword evidence="3" id="KW-0677">Repeat</keyword>
<dbReference type="Pfam" id="PF00057">
    <property type="entry name" value="Ldl_recept_a"/>
    <property type="match status" value="1"/>
</dbReference>
<evidence type="ECO:0000256" key="1">
    <source>
        <dbReference type="ARBA" id="ARBA00004167"/>
    </source>
</evidence>
<feature type="transmembrane region" description="Helical" evidence="9">
    <location>
        <begin position="1463"/>
        <end position="1483"/>
    </location>
</feature>
<evidence type="ECO:0000256" key="8">
    <source>
        <dbReference type="PROSITE-ProRule" id="PRU00124"/>
    </source>
</evidence>
<evidence type="ECO:0000256" key="10">
    <source>
        <dbReference type="SAM" id="SignalP"/>
    </source>
</evidence>
<protein>
    <submittedName>
        <fullName evidence="14">Uncharacterized protein</fullName>
    </submittedName>
</protein>
<dbReference type="SUPFAM" id="SSF57424">
    <property type="entry name" value="LDL receptor-like module"/>
    <property type="match status" value="1"/>
</dbReference>
<dbReference type="PROSITE" id="PS00022">
    <property type="entry name" value="EGF_1"/>
    <property type="match status" value="3"/>
</dbReference>
<dbReference type="GO" id="GO:0004930">
    <property type="term" value="F:G protein-coupled receptor activity"/>
    <property type="evidence" value="ECO:0007669"/>
    <property type="project" value="InterPro"/>
</dbReference>
<dbReference type="Gene3D" id="4.10.400.10">
    <property type="entry name" value="Low-density Lipoprotein Receptor"/>
    <property type="match status" value="1"/>
</dbReference>
<dbReference type="EMBL" id="CAJNOJ010000278">
    <property type="protein sequence ID" value="CAF1363792.1"/>
    <property type="molecule type" value="Genomic_DNA"/>
</dbReference>
<evidence type="ECO:0000313" key="16">
    <source>
        <dbReference type="Proteomes" id="UP000663852"/>
    </source>
</evidence>
<dbReference type="Pfam" id="PF00008">
    <property type="entry name" value="EGF"/>
    <property type="match status" value="1"/>
</dbReference>
<feature type="chain" id="PRO_5036227748" evidence="10">
    <location>
        <begin position="23"/>
        <end position="1544"/>
    </location>
</feature>
<dbReference type="CDD" id="cd00054">
    <property type="entry name" value="EGF_CA"/>
    <property type="match status" value="1"/>
</dbReference>
<dbReference type="Proteomes" id="UP000663828">
    <property type="component" value="Unassembled WGS sequence"/>
</dbReference>
<evidence type="ECO:0000256" key="6">
    <source>
        <dbReference type="ARBA" id="ARBA00023157"/>
    </source>
</evidence>
<dbReference type="PANTHER" id="PTHR24270">
    <property type="entry name" value="LOW-DENSITY LIPOPROTEIN RECEPTOR-RELATED"/>
    <property type="match status" value="1"/>
</dbReference>
<evidence type="ECO:0000259" key="11">
    <source>
        <dbReference type="PROSITE" id="PS50026"/>
    </source>
</evidence>
<keyword evidence="10" id="KW-0732">Signal</keyword>
<evidence type="ECO:0000256" key="9">
    <source>
        <dbReference type="SAM" id="Phobius"/>
    </source>
</evidence>
<proteinExistence type="predicted"/>
<dbReference type="GO" id="GO:0016192">
    <property type="term" value="P:vesicle-mediated transport"/>
    <property type="evidence" value="ECO:0007669"/>
    <property type="project" value="UniProtKB-ARBA"/>
</dbReference>
<dbReference type="Gene3D" id="1.20.1070.10">
    <property type="entry name" value="Rhodopsin 7-helix transmembrane proteins"/>
    <property type="match status" value="1"/>
</dbReference>
<dbReference type="InterPro" id="IPR002172">
    <property type="entry name" value="LDrepeatLR_classA_rpt"/>
</dbReference>
<keyword evidence="15" id="KW-1185">Reference proteome</keyword>
<feature type="transmembrane region" description="Helical" evidence="9">
    <location>
        <begin position="1495"/>
        <end position="1516"/>
    </location>
</feature>
<evidence type="ECO:0000259" key="12">
    <source>
        <dbReference type="PROSITE" id="PS50262"/>
    </source>
</evidence>
<evidence type="ECO:0000313" key="14">
    <source>
        <dbReference type="EMBL" id="CAF1363792.1"/>
    </source>
</evidence>
<dbReference type="InterPro" id="IPR000276">
    <property type="entry name" value="GPCR_Rhodpsn"/>
</dbReference>
<keyword evidence="6 7" id="KW-1015">Disulfide bond</keyword>
<feature type="disulfide bond" evidence="7">
    <location>
        <begin position="883"/>
        <end position="893"/>
    </location>
</feature>
<dbReference type="InterPro" id="IPR000742">
    <property type="entry name" value="EGF"/>
</dbReference>